<feature type="non-terminal residue" evidence="3">
    <location>
        <position position="1"/>
    </location>
</feature>
<evidence type="ECO:0000259" key="2">
    <source>
        <dbReference type="PROSITE" id="PS50801"/>
    </source>
</evidence>
<reference evidence="3 4" key="1">
    <citation type="submission" date="2019-02" db="EMBL/GenBank/DDBJ databases">
        <title>Bacteria dissemination in different level of health care in South Africa: the effectiveness of infections prevention and control.</title>
        <authorList>
            <person name="Shobo C."/>
            <person name="Amoako D.G."/>
            <person name="Allam M."/>
            <person name="Ismail A."/>
            <person name="Bester L.A."/>
            <person name="Essack S.Y."/>
        </authorList>
    </citation>
    <scope>NUCLEOTIDE SEQUENCE [LARGE SCALE GENOMIC DNA]</scope>
    <source>
        <strain evidence="3 4">2SIL2</strain>
    </source>
</reference>
<evidence type="ECO:0000313" key="3">
    <source>
        <dbReference type="EMBL" id="TKK89962.1"/>
    </source>
</evidence>
<sequence length="170" mass="19012">QKRFHTALCLFFLTMVATVIFDLSLAIVLGVLAGCLFFIAKSAVITINVEEVDWSRMGLVPTDCTENWVVVYLSGPLFFMSSERLKQTLLQLETKSGVVFSMRGVPSIDSTALDILEEFCLAAEGRGQQVQFAALQPEVEKMIRTIQGNQEKEYHFSVAEFLQTVHVAEQ</sequence>
<keyword evidence="1" id="KW-0812">Transmembrane</keyword>
<dbReference type="Pfam" id="PF01740">
    <property type="entry name" value="STAS"/>
    <property type="match status" value="1"/>
</dbReference>
<dbReference type="PANTHER" id="PTHR43310:SF1">
    <property type="entry name" value="SULFATE TRANSPORTER YBAR-RELATED"/>
    <property type="match status" value="1"/>
</dbReference>
<feature type="domain" description="STAS" evidence="2">
    <location>
        <begin position="69"/>
        <end position="170"/>
    </location>
</feature>
<dbReference type="PROSITE" id="PS50801">
    <property type="entry name" value="STAS"/>
    <property type="match status" value="1"/>
</dbReference>
<keyword evidence="1" id="KW-1133">Transmembrane helix</keyword>
<dbReference type="SUPFAM" id="SSF52091">
    <property type="entry name" value="SpoIIaa-like"/>
    <property type="match status" value="1"/>
</dbReference>
<evidence type="ECO:0000256" key="1">
    <source>
        <dbReference type="SAM" id="Phobius"/>
    </source>
</evidence>
<organism evidence="3 4">
    <name type="scientific">Enterococcus faecalis</name>
    <name type="common">Streptococcus faecalis</name>
    <dbReference type="NCBI Taxonomy" id="1351"/>
    <lineage>
        <taxon>Bacteria</taxon>
        <taxon>Bacillati</taxon>
        <taxon>Bacillota</taxon>
        <taxon>Bacilli</taxon>
        <taxon>Lactobacillales</taxon>
        <taxon>Enterococcaceae</taxon>
        <taxon>Enterococcus</taxon>
    </lineage>
</organism>
<gene>
    <name evidence="3" type="ORF">EY666_04010</name>
</gene>
<comment type="caution">
    <text evidence="3">The sequence shown here is derived from an EMBL/GenBank/DDBJ whole genome shotgun (WGS) entry which is preliminary data.</text>
</comment>
<dbReference type="PANTHER" id="PTHR43310">
    <property type="entry name" value="SULFATE TRANSPORTER YBAR-RELATED"/>
    <property type="match status" value="1"/>
</dbReference>
<dbReference type="InterPro" id="IPR002645">
    <property type="entry name" value="STAS_dom"/>
</dbReference>
<protein>
    <submittedName>
        <fullName evidence="3">SulP family inorganic anion transporter</fullName>
    </submittedName>
</protein>
<dbReference type="InterPro" id="IPR052706">
    <property type="entry name" value="Membrane-Transporter-like"/>
</dbReference>
<accession>A0A4U3MMQ2</accession>
<proteinExistence type="predicted"/>
<name>A0A4U3MMQ2_ENTFL</name>
<dbReference type="AlphaFoldDB" id="A0A4U3MMQ2"/>
<dbReference type="CDD" id="cd07042">
    <property type="entry name" value="STAS_SulP_like_sulfate_transporter"/>
    <property type="match status" value="1"/>
</dbReference>
<dbReference type="EMBL" id="SIYF01000082">
    <property type="protein sequence ID" value="TKK89962.1"/>
    <property type="molecule type" value="Genomic_DNA"/>
</dbReference>
<keyword evidence="1" id="KW-0472">Membrane</keyword>
<evidence type="ECO:0000313" key="4">
    <source>
        <dbReference type="Proteomes" id="UP000305511"/>
    </source>
</evidence>
<dbReference type="Proteomes" id="UP000305511">
    <property type="component" value="Unassembled WGS sequence"/>
</dbReference>
<dbReference type="Gene3D" id="3.30.750.24">
    <property type="entry name" value="STAS domain"/>
    <property type="match status" value="1"/>
</dbReference>
<dbReference type="RefSeq" id="WP_137273888.1">
    <property type="nucleotide sequence ID" value="NZ_SIYF01000082.1"/>
</dbReference>
<feature type="transmembrane region" description="Helical" evidence="1">
    <location>
        <begin position="7"/>
        <end position="40"/>
    </location>
</feature>
<dbReference type="InterPro" id="IPR036513">
    <property type="entry name" value="STAS_dom_sf"/>
</dbReference>